<evidence type="ECO:0000313" key="2">
    <source>
        <dbReference type="Proteomes" id="UP000070107"/>
    </source>
</evidence>
<dbReference type="Proteomes" id="UP000070107">
    <property type="component" value="Unassembled WGS sequence"/>
</dbReference>
<comment type="caution">
    <text evidence="1">The sequence shown here is derived from an EMBL/GenBank/DDBJ whole genome shotgun (WGS) entry which is preliminary data.</text>
</comment>
<name>A0A135HZC1_9HYPH</name>
<dbReference type="AlphaFoldDB" id="A0A135HZC1"/>
<sequence length="84" mass="8887">MLNRSFQIGDVGSSSAEDRLTAALGDISAVADLLEILDEKARGNCRKANMLLRTLRALAAEAEDSLSALWAELAAEKGERLAAA</sequence>
<protein>
    <submittedName>
        <fullName evidence="1">Uncharacterized protein</fullName>
    </submittedName>
</protein>
<evidence type="ECO:0000313" key="1">
    <source>
        <dbReference type="EMBL" id="KXF78529.1"/>
    </source>
</evidence>
<dbReference type="EMBL" id="LNTU01000001">
    <property type="protein sequence ID" value="KXF78529.1"/>
    <property type="molecule type" value="Genomic_DNA"/>
</dbReference>
<gene>
    <name evidence="1" type="ORF">ATN84_01685</name>
</gene>
<keyword evidence="2" id="KW-1185">Reference proteome</keyword>
<proteinExistence type="predicted"/>
<reference evidence="1 2" key="1">
    <citation type="submission" date="2015-11" db="EMBL/GenBank/DDBJ databases">
        <title>Draft genome sequence of Paramesorhizobium deserti A-3-E, a strain highly resistant to diverse beta-lactam antibiotics.</title>
        <authorList>
            <person name="Lv R."/>
            <person name="Yang X."/>
            <person name="Fang N."/>
            <person name="Guo J."/>
            <person name="Luo X."/>
            <person name="Peng F."/>
            <person name="Yang R."/>
            <person name="Cui Y."/>
            <person name="Fang C."/>
            <person name="Song Y."/>
        </authorList>
    </citation>
    <scope>NUCLEOTIDE SEQUENCE [LARGE SCALE GENOMIC DNA]</scope>
    <source>
        <strain evidence="1 2">A-3-E</strain>
    </source>
</reference>
<organism evidence="1 2">
    <name type="scientific">Paramesorhizobium deserti</name>
    <dbReference type="NCBI Taxonomy" id="1494590"/>
    <lineage>
        <taxon>Bacteria</taxon>
        <taxon>Pseudomonadati</taxon>
        <taxon>Pseudomonadota</taxon>
        <taxon>Alphaproteobacteria</taxon>
        <taxon>Hyphomicrobiales</taxon>
        <taxon>Phyllobacteriaceae</taxon>
        <taxon>Paramesorhizobium</taxon>
    </lineage>
</organism>
<accession>A0A135HZC1</accession>